<dbReference type="Proteomes" id="UP000662703">
    <property type="component" value="Unassembled WGS sequence"/>
</dbReference>
<feature type="transmembrane region" description="Helical" evidence="1">
    <location>
        <begin position="200"/>
        <end position="222"/>
    </location>
</feature>
<dbReference type="PANTHER" id="PTHR34219:SF9">
    <property type="entry name" value="IRON-REGULATED INNER MEMBRANE PROTEIN"/>
    <property type="match status" value="1"/>
</dbReference>
<feature type="transmembrane region" description="Helical" evidence="1">
    <location>
        <begin position="495"/>
        <end position="514"/>
    </location>
</feature>
<feature type="transmembrane region" description="Helical" evidence="1">
    <location>
        <begin position="397"/>
        <end position="421"/>
    </location>
</feature>
<gene>
    <name evidence="2" type="ORF">Y5W_03291</name>
</gene>
<dbReference type="RefSeq" id="WP_194866083.1">
    <property type="nucleotide sequence ID" value="NZ_ARXX01000069.1"/>
</dbReference>
<keyword evidence="1" id="KW-1133">Transmembrane helix</keyword>
<evidence type="ECO:0000313" key="3">
    <source>
        <dbReference type="Proteomes" id="UP000662703"/>
    </source>
</evidence>
<dbReference type="EMBL" id="ARXX01000069">
    <property type="protein sequence ID" value="MBF5057997.1"/>
    <property type="molecule type" value="Genomic_DNA"/>
</dbReference>
<dbReference type="PANTHER" id="PTHR34219">
    <property type="entry name" value="IRON-REGULATED INNER MEMBRANE PROTEIN-RELATED"/>
    <property type="match status" value="1"/>
</dbReference>
<evidence type="ECO:0000313" key="2">
    <source>
        <dbReference type="EMBL" id="MBF5057997.1"/>
    </source>
</evidence>
<accession>A0ABS0AWM5</accession>
<dbReference type="InterPro" id="IPR005625">
    <property type="entry name" value="PepSY-ass_TM"/>
</dbReference>
<evidence type="ECO:0008006" key="4">
    <source>
        <dbReference type="Google" id="ProtNLM"/>
    </source>
</evidence>
<keyword evidence="1" id="KW-0812">Transmembrane</keyword>
<keyword evidence="1" id="KW-0472">Membrane</keyword>
<feature type="transmembrane region" description="Helical" evidence="1">
    <location>
        <begin position="153"/>
        <end position="179"/>
    </location>
</feature>
<sequence length="538" mass="58038">MRSDVIRVYKTLHTWTGLIAGMMLFIGFYAGALTMFKDPLERWATPPQQQKVAPADWPGAGQWPALIAATLEAHPGSARGFTLHLRPEENTPAPLVWREGGDDHGGGVARGTTLDASGDLVTVESSPSAMAELIDLLHQTGGIPGRGHHYWGVYAMGVVCVLYVLALVSGLVVLLPTLIKDFLALRRGRNLKRFWLDAHNVVGITSLPFHLMIGLTVIVFAFHDQIYTALGQAVYGDRPLFERPAPAPEGAPRGADQLVAPATLLATLRDIEPGFEPRELVYSDPLGPRAALRVGGKSEGHMLRGSTRGFAGMDPYSGEITSLDYLPGHEDTWIDIVTAFFALHFGNFGGPVIRWSYVLMGLGGAFLFYSGNLLWVESRRRKQRRGGAPVRQRRATRAMAAATVGVCWGCVAGVSAAMVAGKWVQGLAADANAWYPAVYYAVFLGSVAWAFWRGPARAAVELLWLSALATLAIPLTGLVAWLAPSLPPWVYPRPGLLSVEVSALLAAGLLVLAARRTARRVRQGGADSVWSLEGDQLA</sequence>
<feature type="transmembrane region" description="Helical" evidence="1">
    <location>
        <begin position="355"/>
        <end position="376"/>
    </location>
</feature>
<name>A0ABS0AWM5_9GAMM</name>
<comment type="caution">
    <text evidence="2">The sequence shown here is derived from an EMBL/GenBank/DDBJ whole genome shotgun (WGS) entry which is preliminary data.</text>
</comment>
<proteinExistence type="predicted"/>
<organism evidence="2 3">
    <name type="scientific">Alloalcanivorax profundimaris</name>
    <dbReference type="NCBI Taxonomy" id="2735259"/>
    <lineage>
        <taxon>Bacteria</taxon>
        <taxon>Pseudomonadati</taxon>
        <taxon>Pseudomonadota</taxon>
        <taxon>Gammaproteobacteria</taxon>
        <taxon>Oceanospirillales</taxon>
        <taxon>Alcanivoracaceae</taxon>
        <taxon>Alloalcanivorax</taxon>
    </lineage>
</organism>
<protein>
    <recommendedName>
        <fullName evidence="4">PepSY domain-containing protein</fullName>
    </recommendedName>
</protein>
<dbReference type="Pfam" id="PF03929">
    <property type="entry name" value="PepSY_TM"/>
    <property type="match status" value="1"/>
</dbReference>
<feature type="transmembrane region" description="Helical" evidence="1">
    <location>
        <begin position="433"/>
        <end position="451"/>
    </location>
</feature>
<feature type="transmembrane region" description="Helical" evidence="1">
    <location>
        <begin position="463"/>
        <end position="483"/>
    </location>
</feature>
<reference evidence="2 3" key="1">
    <citation type="submission" date="2012-09" db="EMBL/GenBank/DDBJ databases">
        <title>Genome Sequence of alkane-degrading Bacterium Alcanivorax sp. 521-1.</title>
        <authorList>
            <person name="Lai Q."/>
            <person name="Shao Z."/>
        </authorList>
    </citation>
    <scope>NUCLEOTIDE SEQUENCE [LARGE SCALE GENOMIC DNA]</scope>
    <source>
        <strain evidence="2 3">521-1</strain>
    </source>
</reference>
<keyword evidence="3" id="KW-1185">Reference proteome</keyword>
<evidence type="ECO:0000256" key="1">
    <source>
        <dbReference type="SAM" id="Phobius"/>
    </source>
</evidence>
<feature type="transmembrane region" description="Helical" evidence="1">
    <location>
        <begin position="12"/>
        <end position="36"/>
    </location>
</feature>